<dbReference type="Proteomes" id="UP000585474">
    <property type="component" value="Unassembled WGS sequence"/>
</dbReference>
<evidence type="ECO:0000313" key="1">
    <source>
        <dbReference type="EMBL" id="GFZ13448.1"/>
    </source>
</evidence>
<proteinExistence type="predicted"/>
<sequence length="108" mass="12111">MWGNGLPNMKEEIEDVSYDGMSVVSYDGMSVVEGGSLEDASGPTELQYSNSEKCRQNSPRHAIKRHPVSNAGLGSVRTYTWCLFADRSVSIELRYRDPTELHRMAARQ</sequence>
<name>A0A7J0GRR3_9ERIC</name>
<keyword evidence="2" id="KW-1185">Reference proteome</keyword>
<evidence type="ECO:0000313" key="2">
    <source>
        <dbReference type="Proteomes" id="UP000585474"/>
    </source>
</evidence>
<comment type="caution">
    <text evidence="1">The sequence shown here is derived from an EMBL/GenBank/DDBJ whole genome shotgun (WGS) entry which is preliminary data.</text>
</comment>
<gene>
    <name evidence="1" type="ORF">Acr_23g0018330</name>
</gene>
<organism evidence="1 2">
    <name type="scientific">Actinidia rufa</name>
    <dbReference type="NCBI Taxonomy" id="165716"/>
    <lineage>
        <taxon>Eukaryota</taxon>
        <taxon>Viridiplantae</taxon>
        <taxon>Streptophyta</taxon>
        <taxon>Embryophyta</taxon>
        <taxon>Tracheophyta</taxon>
        <taxon>Spermatophyta</taxon>
        <taxon>Magnoliopsida</taxon>
        <taxon>eudicotyledons</taxon>
        <taxon>Gunneridae</taxon>
        <taxon>Pentapetalae</taxon>
        <taxon>asterids</taxon>
        <taxon>Ericales</taxon>
        <taxon>Actinidiaceae</taxon>
        <taxon>Actinidia</taxon>
    </lineage>
</organism>
<accession>A0A7J0GRR3</accession>
<dbReference type="EMBL" id="BJWL01000023">
    <property type="protein sequence ID" value="GFZ13448.1"/>
    <property type="molecule type" value="Genomic_DNA"/>
</dbReference>
<reference evidence="1 2" key="1">
    <citation type="submission" date="2019-07" db="EMBL/GenBank/DDBJ databases">
        <title>De Novo Assembly of kiwifruit Actinidia rufa.</title>
        <authorList>
            <person name="Sugita-Konishi S."/>
            <person name="Sato K."/>
            <person name="Mori E."/>
            <person name="Abe Y."/>
            <person name="Kisaki G."/>
            <person name="Hamano K."/>
            <person name="Suezawa K."/>
            <person name="Otani M."/>
            <person name="Fukuda T."/>
            <person name="Manabe T."/>
            <person name="Gomi K."/>
            <person name="Tabuchi M."/>
            <person name="Akimitsu K."/>
            <person name="Kataoka I."/>
        </authorList>
    </citation>
    <scope>NUCLEOTIDE SEQUENCE [LARGE SCALE GENOMIC DNA]</scope>
    <source>
        <strain evidence="2">cv. Fuchu</strain>
    </source>
</reference>
<protein>
    <submittedName>
        <fullName evidence="1">Uncharacterized protein</fullName>
    </submittedName>
</protein>
<dbReference type="AlphaFoldDB" id="A0A7J0GRR3"/>